<comment type="caution">
    <text evidence="7">The sequence shown here is derived from an EMBL/GenBank/DDBJ whole genome shotgun (WGS) entry which is preliminary data.</text>
</comment>
<feature type="transmembrane region" description="Helical" evidence="5">
    <location>
        <begin position="52"/>
        <end position="71"/>
    </location>
</feature>
<feature type="transmembrane region" description="Helical" evidence="5">
    <location>
        <begin position="274"/>
        <end position="297"/>
    </location>
</feature>
<dbReference type="InterPro" id="IPR051533">
    <property type="entry name" value="WaaL-like"/>
</dbReference>
<feature type="domain" description="O-antigen ligase-related" evidence="6">
    <location>
        <begin position="231"/>
        <end position="373"/>
    </location>
</feature>
<protein>
    <recommendedName>
        <fullName evidence="6">O-antigen ligase-related domain-containing protein</fullName>
    </recommendedName>
</protein>
<dbReference type="PANTHER" id="PTHR37422">
    <property type="entry name" value="TEICHURONIC ACID BIOSYNTHESIS PROTEIN TUAE"/>
    <property type="match status" value="1"/>
</dbReference>
<keyword evidence="4 5" id="KW-0472">Membrane</keyword>
<keyword evidence="2 5" id="KW-0812">Transmembrane</keyword>
<dbReference type="PANTHER" id="PTHR37422:SF13">
    <property type="entry name" value="LIPOPOLYSACCHARIDE BIOSYNTHESIS PROTEIN PA4999-RELATED"/>
    <property type="match status" value="1"/>
</dbReference>
<dbReference type="OrthoDB" id="104748at2"/>
<dbReference type="InterPro" id="IPR007016">
    <property type="entry name" value="O-antigen_ligase-rel_domated"/>
</dbReference>
<dbReference type="Pfam" id="PF04932">
    <property type="entry name" value="Wzy_C"/>
    <property type="match status" value="1"/>
</dbReference>
<feature type="transmembrane region" description="Helical" evidence="5">
    <location>
        <begin position="356"/>
        <end position="381"/>
    </location>
</feature>
<dbReference type="GO" id="GO:0016020">
    <property type="term" value="C:membrane"/>
    <property type="evidence" value="ECO:0007669"/>
    <property type="project" value="UniProtKB-SubCell"/>
</dbReference>
<evidence type="ECO:0000256" key="1">
    <source>
        <dbReference type="ARBA" id="ARBA00004141"/>
    </source>
</evidence>
<keyword evidence="8" id="KW-1185">Reference proteome</keyword>
<evidence type="ECO:0000259" key="6">
    <source>
        <dbReference type="Pfam" id="PF04932"/>
    </source>
</evidence>
<accession>A0A0C2VF54</accession>
<feature type="transmembrane region" description="Helical" evidence="5">
    <location>
        <begin position="78"/>
        <end position="96"/>
    </location>
</feature>
<feature type="transmembrane region" description="Helical" evidence="5">
    <location>
        <begin position="146"/>
        <end position="168"/>
    </location>
</feature>
<evidence type="ECO:0000313" key="7">
    <source>
        <dbReference type="EMBL" id="KIL43161.1"/>
    </source>
</evidence>
<dbReference type="PATRIC" id="fig|220754.4.peg.3575"/>
<evidence type="ECO:0000256" key="2">
    <source>
        <dbReference type="ARBA" id="ARBA00022692"/>
    </source>
</evidence>
<organism evidence="7 8">
    <name type="scientific">Jeotgalibacillus campisalis</name>
    <dbReference type="NCBI Taxonomy" id="220754"/>
    <lineage>
        <taxon>Bacteria</taxon>
        <taxon>Bacillati</taxon>
        <taxon>Bacillota</taxon>
        <taxon>Bacilli</taxon>
        <taxon>Bacillales</taxon>
        <taxon>Caryophanaceae</taxon>
        <taxon>Jeotgalibacillus</taxon>
    </lineage>
</organism>
<keyword evidence="3 5" id="KW-1133">Transmembrane helix</keyword>
<evidence type="ECO:0000256" key="4">
    <source>
        <dbReference type="ARBA" id="ARBA00023136"/>
    </source>
</evidence>
<sequence>MPKSIDIKILFVILLLLFNGAIGFIKTDPLLSIFDFLENFSPLFEFREIGNYNVYFNNYLIMCLLIPYFMVFSLKNLVSIKLSYLQIFFLMFLIYRLLNDLIVNYQDVLRGELGTVLLYTMYILLFLIVILAINNNLIKLTEMYSMFVNIIVITSIVNSIFIVYQFYIEFTLTYSSFSFFESFRYIRPVSLMGVVTVNSMFIGLGLLILLYKLFDNEFKTRKQKVYVFIGCTIMLLGQFLSGSRGGILAVLIIIIVTLILKYKSIKIKNSMLIFLLITSSIMLLLLLMNLSYLVQYIETVFISDSATGSNNSRFEKWGIAISLFALHPFIGIGTNKFGEYQYAITNGWSNSNPHNVYLQLLAENGLFVFVLFIMIMAFLLFKIVTRKDLNNSFVSLALFYWLTSATYMGTLDNFILGSLFCITVSILSEQIKGGHNFGTNNLSISRLEKS</sequence>
<dbReference type="RefSeq" id="WP_041061481.1">
    <property type="nucleotide sequence ID" value="NZ_JXRR01000022.1"/>
</dbReference>
<feature type="transmembrane region" description="Helical" evidence="5">
    <location>
        <begin position="246"/>
        <end position="262"/>
    </location>
</feature>
<dbReference type="Proteomes" id="UP000031972">
    <property type="component" value="Unassembled WGS sequence"/>
</dbReference>
<proteinExistence type="predicted"/>
<comment type="subcellular location">
    <subcellularLocation>
        <location evidence="1">Membrane</location>
        <topology evidence="1">Multi-pass membrane protein</topology>
    </subcellularLocation>
</comment>
<feature type="transmembrane region" description="Helical" evidence="5">
    <location>
        <begin position="188"/>
        <end position="211"/>
    </location>
</feature>
<dbReference type="AlphaFoldDB" id="A0A0C2VF54"/>
<evidence type="ECO:0000313" key="8">
    <source>
        <dbReference type="Proteomes" id="UP000031972"/>
    </source>
</evidence>
<feature type="transmembrane region" description="Helical" evidence="5">
    <location>
        <begin position="116"/>
        <end position="134"/>
    </location>
</feature>
<evidence type="ECO:0000256" key="5">
    <source>
        <dbReference type="SAM" id="Phobius"/>
    </source>
</evidence>
<gene>
    <name evidence="7" type="ORF">KR50_35640</name>
</gene>
<feature type="transmembrane region" description="Helical" evidence="5">
    <location>
        <begin position="223"/>
        <end position="240"/>
    </location>
</feature>
<dbReference type="EMBL" id="JXRR01000022">
    <property type="protein sequence ID" value="KIL43161.1"/>
    <property type="molecule type" value="Genomic_DNA"/>
</dbReference>
<name>A0A0C2VF54_9BACL</name>
<reference evidence="7 8" key="1">
    <citation type="submission" date="2015-01" db="EMBL/GenBank/DDBJ databases">
        <title>Jeotgalibacillus campisalis genome sequencing.</title>
        <authorList>
            <person name="Goh K.M."/>
            <person name="Chan K.-G."/>
            <person name="Yaakop A.S."/>
            <person name="Ee R."/>
            <person name="Gan H.M."/>
            <person name="Chan C.S."/>
        </authorList>
    </citation>
    <scope>NUCLEOTIDE SEQUENCE [LARGE SCALE GENOMIC DNA]</scope>
    <source>
        <strain evidence="7 8">SF-57</strain>
    </source>
</reference>
<evidence type="ECO:0000256" key="3">
    <source>
        <dbReference type="ARBA" id="ARBA00022989"/>
    </source>
</evidence>